<protein>
    <submittedName>
        <fullName evidence="3">2'-5' RNA ligase</fullName>
    </submittedName>
</protein>
<name>A0A0Q3I181_9HYPH</name>
<dbReference type="Proteomes" id="UP000051562">
    <property type="component" value="Unassembled WGS sequence"/>
</dbReference>
<evidence type="ECO:0000313" key="5">
    <source>
        <dbReference type="Proteomes" id="UP000190130"/>
    </source>
</evidence>
<dbReference type="RefSeq" id="WP_055729965.1">
    <property type="nucleotide sequence ID" value="NZ_FUYX01000003.1"/>
</dbReference>
<evidence type="ECO:0000313" key="3">
    <source>
        <dbReference type="EMBL" id="SKB62760.1"/>
    </source>
</evidence>
<dbReference type="PANTHER" id="PTHR35561">
    <property type="entry name" value="RNA 2',3'-CYCLIC PHOSPHODIESTERASE"/>
    <property type="match status" value="1"/>
</dbReference>
<dbReference type="GO" id="GO:0008664">
    <property type="term" value="F:RNA 2',3'-cyclic 3'-phosphodiesterase activity"/>
    <property type="evidence" value="ECO:0007669"/>
    <property type="project" value="InterPro"/>
</dbReference>
<dbReference type="PANTHER" id="PTHR35561:SF1">
    <property type="entry name" value="RNA 2',3'-CYCLIC PHOSPHODIESTERASE"/>
    <property type="match status" value="1"/>
</dbReference>
<evidence type="ECO:0000313" key="4">
    <source>
        <dbReference type="Proteomes" id="UP000051562"/>
    </source>
</evidence>
<dbReference type="Gene3D" id="3.90.1140.10">
    <property type="entry name" value="Cyclic phosphodiesterase"/>
    <property type="match status" value="1"/>
</dbReference>
<organism evidence="2 4">
    <name type="scientific">Bosea thiooxidans</name>
    <dbReference type="NCBI Taxonomy" id="53254"/>
    <lineage>
        <taxon>Bacteria</taxon>
        <taxon>Pseudomonadati</taxon>
        <taxon>Pseudomonadota</taxon>
        <taxon>Alphaproteobacteria</taxon>
        <taxon>Hyphomicrobiales</taxon>
        <taxon>Boseaceae</taxon>
        <taxon>Bosea</taxon>
    </lineage>
</organism>
<keyword evidence="4" id="KW-1185">Reference proteome</keyword>
<proteinExistence type="predicted"/>
<keyword evidence="3" id="KW-0436">Ligase</keyword>
<gene>
    <name evidence="2" type="ORF">ARD30_20820</name>
    <name evidence="3" type="ORF">SAMN05660750_01640</name>
</gene>
<dbReference type="EMBL" id="LMAR01000061">
    <property type="protein sequence ID" value="KQK28735.1"/>
    <property type="molecule type" value="Genomic_DNA"/>
</dbReference>
<dbReference type="Proteomes" id="UP000190130">
    <property type="component" value="Unassembled WGS sequence"/>
</dbReference>
<evidence type="ECO:0000256" key="1">
    <source>
        <dbReference type="ARBA" id="ARBA00022801"/>
    </source>
</evidence>
<dbReference type="EMBL" id="FUYX01000003">
    <property type="protein sequence ID" value="SKB62760.1"/>
    <property type="molecule type" value="Genomic_DNA"/>
</dbReference>
<dbReference type="OrthoDB" id="7770344at2"/>
<accession>A0A0Q3I181</accession>
<reference evidence="3 5" key="2">
    <citation type="submission" date="2017-02" db="EMBL/GenBank/DDBJ databases">
        <authorList>
            <person name="Peterson S.W."/>
        </authorList>
    </citation>
    <scope>NUCLEOTIDE SEQUENCE [LARGE SCALE GENOMIC DNA]</scope>
    <source>
        <strain evidence="3 5">DSM 9653</strain>
    </source>
</reference>
<dbReference type="InterPro" id="IPR009097">
    <property type="entry name" value="Cyclic_Pdiesterase"/>
</dbReference>
<sequence>MERSVWLPKRANYFFALLPDPVAAASADHMARSLCCWLGLSGSPRGIGKYHVTLWGWPAFWEPDSQEIALMQRAGQRVSQAAFRLTFNEVATFAQGAEKPALVVAGGDGVVGACRLHDALDGDMRAVGYRAREPLRRPHLTLLYDRFRTKAFRVRELSWRVNDFVLIRSVPRERYEILGRWALSGP</sequence>
<reference evidence="2 4" key="1">
    <citation type="submission" date="2015-10" db="EMBL/GenBank/DDBJ databases">
        <title>Draft genome of Bosea thiooxidans.</title>
        <authorList>
            <person name="Wang X."/>
        </authorList>
    </citation>
    <scope>NUCLEOTIDE SEQUENCE [LARGE SCALE GENOMIC DNA]</scope>
    <source>
        <strain evidence="2 4">CGMCC 9174</strain>
    </source>
</reference>
<dbReference type="AlphaFoldDB" id="A0A0Q3I181"/>
<dbReference type="GO" id="GO:0016874">
    <property type="term" value="F:ligase activity"/>
    <property type="evidence" value="ECO:0007669"/>
    <property type="project" value="UniProtKB-KW"/>
</dbReference>
<dbReference type="InterPro" id="IPR004175">
    <property type="entry name" value="RNA_CPDase"/>
</dbReference>
<dbReference type="SUPFAM" id="SSF55144">
    <property type="entry name" value="LigT-like"/>
    <property type="match status" value="1"/>
</dbReference>
<dbReference type="GO" id="GO:0004113">
    <property type="term" value="F:2',3'-cyclic-nucleotide 3'-phosphodiesterase activity"/>
    <property type="evidence" value="ECO:0007669"/>
    <property type="project" value="InterPro"/>
</dbReference>
<dbReference type="STRING" id="53254.SAMN05660750_01640"/>
<keyword evidence="1" id="KW-0378">Hydrolase</keyword>
<evidence type="ECO:0000313" key="2">
    <source>
        <dbReference type="EMBL" id="KQK28735.1"/>
    </source>
</evidence>